<dbReference type="GO" id="GO:0006888">
    <property type="term" value="P:endoplasmic reticulum to Golgi vesicle-mediated transport"/>
    <property type="evidence" value="ECO:0007669"/>
    <property type="project" value="TreeGrafter"/>
</dbReference>
<dbReference type="GO" id="GO:0005789">
    <property type="term" value="C:endoplasmic reticulum membrane"/>
    <property type="evidence" value="ECO:0007669"/>
    <property type="project" value="TreeGrafter"/>
</dbReference>
<name>A0A9P0VYU7_9ASCO</name>
<feature type="region of interest" description="Disordered" evidence="1">
    <location>
        <begin position="185"/>
        <end position="231"/>
    </location>
</feature>
<feature type="transmembrane region" description="Helical" evidence="2">
    <location>
        <begin position="134"/>
        <end position="162"/>
    </location>
</feature>
<keyword evidence="4" id="KW-1185">Reference proteome</keyword>
<comment type="caution">
    <text evidence="3">The sequence shown here is derived from an EMBL/GenBank/DDBJ whole genome shotgun (WGS) entry which is preliminary data.</text>
</comment>
<dbReference type="PANTHER" id="PTHR28228">
    <property type="entry name" value="SECRETORY COMPONENT PROTEIN SHR3"/>
    <property type="match status" value="1"/>
</dbReference>
<dbReference type="Pfam" id="PF08229">
    <property type="entry name" value="SHR3_chaperone"/>
    <property type="match status" value="1"/>
</dbReference>
<evidence type="ECO:0000313" key="3">
    <source>
        <dbReference type="EMBL" id="CAH2354180.1"/>
    </source>
</evidence>
<dbReference type="AlphaFoldDB" id="A0A9P0VYU7"/>
<sequence length="231" mass="25332">MAYIAYKDIVPIGTGLIIAATSFGLGVIYGNAPYDQATLFQYDPSGQNFERSLAHYILWANTPMYVHYVLHGVFVLGLIGCFIKLYKPNDEATYFEYGTLGLYVLSFIIYLTNLRTGVNSCLYDSWGEVDMPTGINVMAASQIMIVLVLVGVLTMQGGLYYATWYDEKIKKEFLEQEAAFEQKRAEAAASAPAPTKTKAAKAEPVEPVAATKATGAAKSKTSTVKKTKKTK</sequence>
<dbReference type="PIRSF" id="PIRSF029187">
    <property type="entry name" value="Shr3_AAP_chap"/>
    <property type="match status" value="1"/>
</dbReference>
<keyword evidence="2" id="KW-0472">Membrane</keyword>
<protein>
    <submittedName>
        <fullName evidence="3">Secretory component protein Shr3p</fullName>
    </submittedName>
</protein>
<dbReference type="GO" id="GO:0051082">
    <property type="term" value="F:unfolded protein binding"/>
    <property type="evidence" value="ECO:0007669"/>
    <property type="project" value="TreeGrafter"/>
</dbReference>
<evidence type="ECO:0000313" key="4">
    <source>
        <dbReference type="Proteomes" id="UP000837801"/>
    </source>
</evidence>
<reference evidence="3" key="1">
    <citation type="submission" date="2022-03" db="EMBL/GenBank/DDBJ databases">
        <authorList>
            <person name="Legras J.-L."/>
            <person name="Devillers H."/>
            <person name="Grondin C."/>
        </authorList>
    </citation>
    <scope>NUCLEOTIDE SEQUENCE</scope>
    <source>
        <strain evidence="3">CLIB 1423</strain>
    </source>
</reference>
<proteinExistence type="predicted"/>
<evidence type="ECO:0000256" key="1">
    <source>
        <dbReference type="SAM" id="MobiDB-lite"/>
    </source>
</evidence>
<feature type="transmembrane region" description="Helical" evidence="2">
    <location>
        <begin position="12"/>
        <end position="32"/>
    </location>
</feature>
<dbReference type="Proteomes" id="UP000837801">
    <property type="component" value="Unassembled WGS sequence"/>
</dbReference>
<organism evidence="3 4">
    <name type="scientific">[Candida] railenensis</name>
    <dbReference type="NCBI Taxonomy" id="45579"/>
    <lineage>
        <taxon>Eukaryota</taxon>
        <taxon>Fungi</taxon>
        <taxon>Dikarya</taxon>
        <taxon>Ascomycota</taxon>
        <taxon>Saccharomycotina</taxon>
        <taxon>Pichiomycetes</taxon>
        <taxon>Debaryomycetaceae</taxon>
        <taxon>Kurtzmaniella</taxon>
    </lineage>
</organism>
<evidence type="ECO:0000256" key="2">
    <source>
        <dbReference type="SAM" id="Phobius"/>
    </source>
</evidence>
<accession>A0A9P0VYU7</accession>
<gene>
    <name evidence="3" type="ORF">CLIB1423_15S00386</name>
</gene>
<keyword evidence="2" id="KW-0812">Transmembrane</keyword>
<dbReference type="OrthoDB" id="5229808at2759"/>
<feature type="compositionally biased region" description="Low complexity" evidence="1">
    <location>
        <begin position="187"/>
        <end position="197"/>
    </location>
</feature>
<feature type="transmembrane region" description="Helical" evidence="2">
    <location>
        <begin position="65"/>
        <end position="83"/>
    </location>
</feature>
<dbReference type="SMART" id="SM00786">
    <property type="entry name" value="SHR3_chaperone"/>
    <property type="match status" value="1"/>
</dbReference>
<feature type="compositionally biased region" description="Low complexity" evidence="1">
    <location>
        <begin position="205"/>
        <end position="222"/>
    </location>
</feature>
<dbReference type="EMBL" id="CAKXYY010000015">
    <property type="protein sequence ID" value="CAH2354180.1"/>
    <property type="molecule type" value="Genomic_DNA"/>
</dbReference>
<feature type="transmembrane region" description="Helical" evidence="2">
    <location>
        <begin position="95"/>
        <end position="114"/>
    </location>
</feature>
<dbReference type="InterPro" id="IPR013248">
    <property type="entry name" value="Psh3/Shr3"/>
</dbReference>
<dbReference type="PANTHER" id="PTHR28228:SF1">
    <property type="entry name" value="SECRETORY COMPONENT PROTEIN SHR3"/>
    <property type="match status" value="1"/>
</dbReference>
<keyword evidence="2" id="KW-1133">Transmembrane helix</keyword>